<dbReference type="RefSeq" id="WP_022347931.1">
    <property type="nucleotide sequence ID" value="NZ_JGCY01000343.1"/>
</dbReference>
<dbReference type="EMBL" id="JGCY01000343">
    <property type="protein sequence ID" value="EXY73751.1"/>
    <property type="molecule type" value="Genomic_DNA"/>
</dbReference>
<dbReference type="Proteomes" id="UP000020529">
    <property type="component" value="Unassembled WGS sequence"/>
</dbReference>
<protein>
    <submittedName>
        <fullName evidence="1">Uncharacterized protein</fullName>
    </submittedName>
</protein>
<evidence type="ECO:0000313" key="1">
    <source>
        <dbReference type="EMBL" id="EXY73751.1"/>
    </source>
</evidence>
<organism evidence="1 2">
    <name type="scientific">Bacteroides fragilis str. 3988T(B)14</name>
    <dbReference type="NCBI Taxonomy" id="1339315"/>
    <lineage>
        <taxon>Bacteria</taxon>
        <taxon>Pseudomonadati</taxon>
        <taxon>Bacteroidota</taxon>
        <taxon>Bacteroidia</taxon>
        <taxon>Bacteroidales</taxon>
        <taxon>Bacteroidaceae</taxon>
        <taxon>Bacteroides</taxon>
    </lineage>
</organism>
<reference evidence="1 2" key="1">
    <citation type="submission" date="2014-02" db="EMBL/GenBank/DDBJ databases">
        <authorList>
            <person name="Sears C."/>
            <person name="Carroll K."/>
            <person name="Sack B.R."/>
            <person name="Qadri F."/>
            <person name="Myers L.L."/>
            <person name="Chung G.-T."/>
            <person name="Escheverria P."/>
            <person name="Fraser C.M."/>
            <person name="Sadzewicz L."/>
            <person name="Shefchek K.A."/>
            <person name="Tallon L."/>
            <person name="Das S.P."/>
            <person name="Daugherty S."/>
            <person name="Mongodin E.F."/>
        </authorList>
    </citation>
    <scope>NUCLEOTIDE SEQUENCE [LARGE SCALE GENOMIC DNA]</scope>
    <source>
        <strain evidence="2">3988T(B)14</strain>
    </source>
</reference>
<dbReference type="AlphaFoldDB" id="A0A015TSZ8"/>
<evidence type="ECO:0000313" key="2">
    <source>
        <dbReference type="Proteomes" id="UP000020529"/>
    </source>
</evidence>
<dbReference type="PATRIC" id="fig|1339315.3.peg.3154"/>
<accession>A0A015TSZ8</accession>
<gene>
    <name evidence="1" type="ORF">M124_2445</name>
</gene>
<name>A0A015TSZ8_BACFG</name>
<sequence length="62" mass="7072">MNVDSMISRKLPIGIQSFEKLRTEGYFSNLNQLQDISLHPAYTTLCERTDVRGNDGKVYPPI</sequence>
<proteinExistence type="predicted"/>
<comment type="caution">
    <text evidence="1">The sequence shown here is derived from an EMBL/GenBank/DDBJ whole genome shotgun (WGS) entry which is preliminary data.</text>
</comment>